<accession>A0A4Q1CA25</accession>
<name>A0A4Q1CA25_9BACT</name>
<dbReference type="Pfam" id="PF01694">
    <property type="entry name" value="Rhomboid"/>
    <property type="match status" value="1"/>
</dbReference>
<sequence length="218" mass="24028">MTQPTAPAFIPPEIVRLLRHPPAATLLCALASLIIQLFPEWRAGLLYDRAGIADGEFWRIWTGHLVHFGWPHFVVDAGLLLIVGWFSENRHAWFTRIALVLMPAFISACMFWLEPGMTRYGGLSALNLGLLVYVAAEGWRHDRTEWFWPAVIVIYVAELAYEYYRGGQGGGAIRFDDPGIRVATGAHLAAAGYVVLALGAGLLITRAGSNKDQGPSNK</sequence>
<evidence type="ECO:0000313" key="8">
    <source>
        <dbReference type="Proteomes" id="UP000290218"/>
    </source>
</evidence>
<dbReference type="Gene3D" id="1.20.1540.10">
    <property type="entry name" value="Rhomboid-like"/>
    <property type="match status" value="1"/>
</dbReference>
<dbReference type="SUPFAM" id="SSF144091">
    <property type="entry name" value="Rhomboid-like"/>
    <property type="match status" value="1"/>
</dbReference>
<dbReference type="EC" id="3.4.21.-" evidence="7"/>
<evidence type="ECO:0000313" key="7">
    <source>
        <dbReference type="EMBL" id="RXK55854.1"/>
    </source>
</evidence>
<dbReference type="InterPro" id="IPR023826">
    <property type="entry name" value="Rhom-like_SP_proteobac"/>
</dbReference>
<reference evidence="7 8" key="1">
    <citation type="submission" date="2019-01" db="EMBL/GenBank/DDBJ databases">
        <title>Lacunisphaera sp. strain TWA-58.</title>
        <authorList>
            <person name="Chen W.-M."/>
        </authorList>
    </citation>
    <scope>NUCLEOTIDE SEQUENCE [LARGE SCALE GENOMIC DNA]</scope>
    <source>
        <strain evidence="7 8">TWA-58</strain>
    </source>
</reference>
<keyword evidence="7" id="KW-0378">Hydrolase</keyword>
<keyword evidence="3 5" id="KW-1133">Transmembrane helix</keyword>
<feature type="transmembrane region" description="Helical" evidence="5">
    <location>
        <begin position="68"/>
        <end position="86"/>
    </location>
</feature>
<feature type="transmembrane region" description="Helical" evidence="5">
    <location>
        <begin position="184"/>
        <end position="204"/>
    </location>
</feature>
<evidence type="ECO:0000256" key="2">
    <source>
        <dbReference type="ARBA" id="ARBA00022692"/>
    </source>
</evidence>
<dbReference type="GO" id="GO:0004252">
    <property type="term" value="F:serine-type endopeptidase activity"/>
    <property type="evidence" value="ECO:0007669"/>
    <property type="project" value="InterPro"/>
</dbReference>
<comment type="caution">
    <text evidence="7">The sequence shown here is derived from an EMBL/GenBank/DDBJ whole genome shotgun (WGS) entry which is preliminary data.</text>
</comment>
<feature type="transmembrane region" description="Helical" evidence="5">
    <location>
        <begin position="93"/>
        <end position="113"/>
    </location>
</feature>
<feature type="domain" description="Peptidase S54 rhomboid" evidence="6">
    <location>
        <begin position="55"/>
        <end position="191"/>
    </location>
</feature>
<dbReference type="RefSeq" id="WP_129047220.1">
    <property type="nucleotide sequence ID" value="NZ_SDHX01000001.1"/>
</dbReference>
<dbReference type="OrthoDB" id="196054at2"/>
<feature type="transmembrane region" description="Helical" evidence="5">
    <location>
        <begin position="119"/>
        <end position="139"/>
    </location>
</feature>
<evidence type="ECO:0000256" key="3">
    <source>
        <dbReference type="ARBA" id="ARBA00022989"/>
    </source>
</evidence>
<dbReference type="AlphaFoldDB" id="A0A4Q1CA25"/>
<proteinExistence type="predicted"/>
<evidence type="ECO:0000256" key="5">
    <source>
        <dbReference type="SAM" id="Phobius"/>
    </source>
</evidence>
<dbReference type="InterPro" id="IPR035952">
    <property type="entry name" value="Rhomboid-like_sf"/>
</dbReference>
<feature type="transmembrane region" description="Helical" evidence="5">
    <location>
        <begin position="146"/>
        <end position="164"/>
    </location>
</feature>
<dbReference type="GO" id="GO:0016020">
    <property type="term" value="C:membrane"/>
    <property type="evidence" value="ECO:0007669"/>
    <property type="project" value="UniProtKB-SubCell"/>
</dbReference>
<gene>
    <name evidence="7" type="primary">rrtA</name>
    <name evidence="7" type="ORF">ESB00_08210</name>
</gene>
<dbReference type="Proteomes" id="UP000290218">
    <property type="component" value="Unassembled WGS sequence"/>
</dbReference>
<keyword evidence="2 5" id="KW-0812">Transmembrane</keyword>
<dbReference type="NCBIfam" id="TIGR03902">
    <property type="entry name" value="rhom_GG_sort"/>
    <property type="match status" value="1"/>
</dbReference>
<evidence type="ECO:0000256" key="1">
    <source>
        <dbReference type="ARBA" id="ARBA00004141"/>
    </source>
</evidence>
<evidence type="ECO:0000256" key="4">
    <source>
        <dbReference type="ARBA" id="ARBA00023136"/>
    </source>
</evidence>
<comment type="subcellular location">
    <subcellularLocation>
        <location evidence="1">Membrane</location>
        <topology evidence="1">Multi-pass membrane protein</topology>
    </subcellularLocation>
</comment>
<evidence type="ECO:0000259" key="6">
    <source>
        <dbReference type="Pfam" id="PF01694"/>
    </source>
</evidence>
<organism evidence="7 8">
    <name type="scientific">Oleiharenicola lentus</name>
    <dbReference type="NCBI Taxonomy" id="2508720"/>
    <lineage>
        <taxon>Bacteria</taxon>
        <taxon>Pseudomonadati</taxon>
        <taxon>Verrucomicrobiota</taxon>
        <taxon>Opitutia</taxon>
        <taxon>Opitutales</taxon>
        <taxon>Opitutaceae</taxon>
        <taxon>Oleiharenicola</taxon>
    </lineage>
</organism>
<keyword evidence="8" id="KW-1185">Reference proteome</keyword>
<dbReference type="EMBL" id="SDHX01000001">
    <property type="protein sequence ID" value="RXK55854.1"/>
    <property type="molecule type" value="Genomic_DNA"/>
</dbReference>
<protein>
    <submittedName>
        <fullName evidence="7">Rhombosortase</fullName>
        <ecNumber evidence="7">3.4.21.-</ecNumber>
    </submittedName>
</protein>
<dbReference type="InterPro" id="IPR022764">
    <property type="entry name" value="Peptidase_S54_rhomboid_dom"/>
</dbReference>
<keyword evidence="4 5" id="KW-0472">Membrane</keyword>